<proteinExistence type="inferred from homology"/>
<evidence type="ECO:0000256" key="7">
    <source>
        <dbReference type="ARBA" id="ARBA00023136"/>
    </source>
</evidence>
<dbReference type="InterPro" id="IPR000515">
    <property type="entry name" value="MetI-like"/>
</dbReference>
<comment type="subcellular location">
    <subcellularLocation>
        <location evidence="1">Cell membrane</location>
        <topology evidence="1">Multi-pass membrane protein</topology>
    </subcellularLocation>
</comment>
<keyword evidence="6 8" id="KW-1133">Transmembrane helix</keyword>
<feature type="transmembrane region" description="Helical" evidence="8">
    <location>
        <begin position="12"/>
        <end position="31"/>
    </location>
</feature>
<comment type="similarity">
    <text evidence="2">Belongs to the binding-protein-dependent transport system permease family. CysTW subfamily.</text>
</comment>
<evidence type="ECO:0000256" key="3">
    <source>
        <dbReference type="ARBA" id="ARBA00022448"/>
    </source>
</evidence>
<dbReference type="PANTHER" id="PTHR42929">
    <property type="entry name" value="INNER MEMBRANE ABC TRANSPORTER PERMEASE PROTEIN YDCU-RELATED-RELATED"/>
    <property type="match status" value="1"/>
</dbReference>
<comment type="caution">
    <text evidence="10">The sequence shown here is derived from an EMBL/GenBank/DDBJ whole genome shotgun (WGS) entry which is preliminary data.</text>
</comment>
<organism evidence="10 11">
    <name type="scientific">Flavimaribacter sediminis</name>
    <dbReference type="NCBI Taxonomy" id="2865987"/>
    <lineage>
        <taxon>Bacteria</taxon>
        <taxon>Pseudomonadati</taxon>
        <taxon>Pseudomonadota</taxon>
        <taxon>Alphaproteobacteria</taxon>
        <taxon>Hyphomicrobiales</taxon>
        <taxon>Rhizobiaceae</taxon>
        <taxon>Flavimaribacter</taxon>
    </lineage>
</organism>
<dbReference type="EMBL" id="JAICBX010000005">
    <property type="protein sequence ID" value="MBW8640213.1"/>
    <property type="molecule type" value="Genomic_DNA"/>
</dbReference>
<dbReference type="GO" id="GO:0055085">
    <property type="term" value="P:transmembrane transport"/>
    <property type="evidence" value="ECO:0007669"/>
    <property type="project" value="InterPro"/>
</dbReference>
<feature type="transmembrane region" description="Helical" evidence="8">
    <location>
        <begin position="105"/>
        <end position="126"/>
    </location>
</feature>
<dbReference type="GO" id="GO:0005886">
    <property type="term" value="C:plasma membrane"/>
    <property type="evidence" value="ECO:0007669"/>
    <property type="project" value="UniProtKB-SubCell"/>
</dbReference>
<evidence type="ECO:0000313" key="11">
    <source>
        <dbReference type="Proteomes" id="UP001196509"/>
    </source>
</evidence>
<dbReference type="RefSeq" id="WP_220230926.1">
    <property type="nucleotide sequence ID" value="NZ_JAICBX010000005.1"/>
</dbReference>
<dbReference type="Gene3D" id="1.10.3720.10">
    <property type="entry name" value="MetI-like"/>
    <property type="match status" value="1"/>
</dbReference>
<dbReference type="PANTHER" id="PTHR42929:SF1">
    <property type="entry name" value="INNER MEMBRANE ABC TRANSPORTER PERMEASE PROTEIN YDCU-RELATED"/>
    <property type="match status" value="1"/>
</dbReference>
<accession>A0AAE2ZTE3</accession>
<keyword evidence="7 8" id="KW-0472">Membrane</keyword>
<dbReference type="AlphaFoldDB" id="A0AAE2ZTE3"/>
<dbReference type="InterPro" id="IPR035906">
    <property type="entry name" value="MetI-like_sf"/>
</dbReference>
<evidence type="ECO:0000256" key="8">
    <source>
        <dbReference type="SAM" id="Phobius"/>
    </source>
</evidence>
<sequence>MNQRDARRLSLILLFMPFALWIVLLILLPHIGMGVLSLREKIAPRQYEFGFDNYIEFFTEPIYWHIMARTAVMSLIVTALALVIGFPVSYYIAKIAGPRTRGAMFMFCLIPLWVSDLIRAFGWILLLRETGVISGVLQWTGLISEPIELLYNDAAVIVGLVYTVMLFMIVPLTSTMDGMDDSMIEAGYNLGGNGLTVLRRIIIPYAMPGIISGSIIVFMLTAGSYLTPVLLGGKYSSWFTQTIYDQFITRYNWESGAAFGFLLLIFTSLVVWIGLKLSGQSLSSTVARS</sequence>
<evidence type="ECO:0000256" key="5">
    <source>
        <dbReference type="ARBA" id="ARBA00022692"/>
    </source>
</evidence>
<dbReference type="SUPFAM" id="SSF161098">
    <property type="entry name" value="MetI-like"/>
    <property type="match status" value="1"/>
</dbReference>
<evidence type="ECO:0000259" key="9">
    <source>
        <dbReference type="PROSITE" id="PS50928"/>
    </source>
</evidence>
<dbReference type="CDD" id="cd06261">
    <property type="entry name" value="TM_PBP2"/>
    <property type="match status" value="1"/>
</dbReference>
<keyword evidence="4" id="KW-1003">Cell membrane</keyword>
<evidence type="ECO:0000256" key="4">
    <source>
        <dbReference type="ARBA" id="ARBA00022475"/>
    </source>
</evidence>
<feature type="domain" description="ABC transmembrane type-1" evidence="9">
    <location>
        <begin position="67"/>
        <end position="274"/>
    </location>
</feature>
<protein>
    <submittedName>
        <fullName evidence="10">ABC transporter permease</fullName>
    </submittedName>
</protein>
<keyword evidence="3" id="KW-0813">Transport</keyword>
<feature type="transmembrane region" description="Helical" evidence="8">
    <location>
        <begin position="205"/>
        <end position="226"/>
    </location>
</feature>
<evidence type="ECO:0000256" key="6">
    <source>
        <dbReference type="ARBA" id="ARBA00022989"/>
    </source>
</evidence>
<dbReference type="PROSITE" id="PS50928">
    <property type="entry name" value="ABC_TM1"/>
    <property type="match status" value="1"/>
</dbReference>
<evidence type="ECO:0000256" key="1">
    <source>
        <dbReference type="ARBA" id="ARBA00004651"/>
    </source>
</evidence>
<dbReference type="Proteomes" id="UP001196509">
    <property type="component" value="Unassembled WGS sequence"/>
</dbReference>
<feature type="transmembrane region" description="Helical" evidence="8">
    <location>
        <begin position="257"/>
        <end position="275"/>
    </location>
</feature>
<keyword evidence="11" id="KW-1185">Reference proteome</keyword>
<reference evidence="10" key="1">
    <citation type="submission" date="2021-08" db="EMBL/GenBank/DDBJ databases">
        <title>Hoeflea bacterium WL0058 sp. nov., isolated from the sediment.</title>
        <authorList>
            <person name="Wang L."/>
            <person name="Zhang D."/>
        </authorList>
    </citation>
    <scope>NUCLEOTIDE SEQUENCE</scope>
    <source>
        <strain evidence="10">WL0058</strain>
    </source>
</reference>
<name>A0AAE2ZTE3_9HYPH</name>
<evidence type="ECO:0000313" key="10">
    <source>
        <dbReference type="EMBL" id="MBW8640213.1"/>
    </source>
</evidence>
<feature type="transmembrane region" description="Helical" evidence="8">
    <location>
        <begin position="71"/>
        <end position="93"/>
    </location>
</feature>
<evidence type="ECO:0000256" key="2">
    <source>
        <dbReference type="ARBA" id="ARBA00007069"/>
    </source>
</evidence>
<keyword evidence="5 8" id="KW-0812">Transmembrane</keyword>
<gene>
    <name evidence="10" type="ORF">K1W69_23670</name>
</gene>
<feature type="transmembrane region" description="Helical" evidence="8">
    <location>
        <begin position="154"/>
        <end position="173"/>
    </location>
</feature>